<accession>A0ABN9Q8F4</accession>
<reference evidence="2" key="1">
    <citation type="submission" date="2023-10" db="EMBL/GenBank/DDBJ databases">
        <authorList>
            <person name="Chen Y."/>
            <person name="Shah S."/>
            <person name="Dougan E. K."/>
            <person name="Thang M."/>
            <person name="Chan C."/>
        </authorList>
    </citation>
    <scope>NUCLEOTIDE SEQUENCE [LARGE SCALE GENOMIC DNA]</scope>
</reference>
<evidence type="ECO:0000313" key="2">
    <source>
        <dbReference type="EMBL" id="CAK0800809.1"/>
    </source>
</evidence>
<dbReference type="Proteomes" id="UP001189429">
    <property type="component" value="Unassembled WGS sequence"/>
</dbReference>
<sequence length="228" mass="24945">MVFHVERPKRLDEVRAEWAQKDTHSEAAKGSGRKVSRQQFAPLSPSAWSSPSPSCSAAWSPMPSPMQEEAEEDQEFADLKKALRLEGGQRLATAAELAAACGAALDALDKGCQREPQIDPSAVAEGARLHAHVEPETGLPPGAPRLDPELGGSRRLLLGWLLSAERGEEARAPSRVAWRRAGSPTRPAAFSYLRHQAASVAFQSRRRRRRMRRMIRTRVAACSLSPAI</sequence>
<protein>
    <submittedName>
        <fullName evidence="2">Uncharacterized protein</fullName>
    </submittedName>
</protein>
<feature type="compositionally biased region" description="Basic and acidic residues" evidence="1">
    <location>
        <begin position="16"/>
        <end position="27"/>
    </location>
</feature>
<name>A0ABN9Q8F4_9DINO</name>
<organism evidence="2 3">
    <name type="scientific">Prorocentrum cordatum</name>
    <dbReference type="NCBI Taxonomy" id="2364126"/>
    <lineage>
        <taxon>Eukaryota</taxon>
        <taxon>Sar</taxon>
        <taxon>Alveolata</taxon>
        <taxon>Dinophyceae</taxon>
        <taxon>Prorocentrales</taxon>
        <taxon>Prorocentraceae</taxon>
        <taxon>Prorocentrum</taxon>
    </lineage>
</organism>
<feature type="compositionally biased region" description="Low complexity" evidence="1">
    <location>
        <begin position="41"/>
        <end position="67"/>
    </location>
</feature>
<feature type="region of interest" description="Disordered" evidence="1">
    <location>
        <begin position="16"/>
        <end position="75"/>
    </location>
</feature>
<evidence type="ECO:0000313" key="3">
    <source>
        <dbReference type="Proteomes" id="UP001189429"/>
    </source>
</evidence>
<dbReference type="EMBL" id="CAUYUJ010002447">
    <property type="protein sequence ID" value="CAK0800809.1"/>
    <property type="molecule type" value="Genomic_DNA"/>
</dbReference>
<proteinExistence type="predicted"/>
<comment type="caution">
    <text evidence="2">The sequence shown here is derived from an EMBL/GenBank/DDBJ whole genome shotgun (WGS) entry which is preliminary data.</text>
</comment>
<evidence type="ECO:0000256" key="1">
    <source>
        <dbReference type="SAM" id="MobiDB-lite"/>
    </source>
</evidence>
<keyword evidence="3" id="KW-1185">Reference proteome</keyword>
<gene>
    <name evidence="2" type="ORF">PCOR1329_LOCUS8856</name>
</gene>